<dbReference type="AlphaFoldDB" id="A0A5D0HSA1"/>
<dbReference type="OrthoDB" id="676860at2"/>
<protein>
    <submittedName>
        <fullName evidence="1">Uncharacterized protein</fullName>
    </submittedName>
</protein>
<dbReference type="RefSeq" id="WP_148542966.1">
    <property type="nucleotide sequence ID" value="NZ_VSDQ01000679.1"/>
</dbReference>
<comment type="caution">
    <text evidence="1">The sequence shown here is derived from an EMBL/GenBank/DDBJ whole genome shotgun (WGS) entry which is preliminary data.</text>
</comment>
<keyword evidence="2" id="KW-1185">Reference proteome</keyword>
<sequence length="114" mass="13123">MVTIKDFKKRETKSGDEFFVLVLQGSVVPVKSKETNRTYFTTKTCTVASTFDEETCKQIIGQSFPGEIVKVNTEPYEYTLPESGEVIRLEHRWEYQDETLQTATENIIEDAEVM</sequence>
<reference evidence="1 2" key="1">
    <citation type="submission" date="2019-08" db="EMBL/GenBank/DDBJ databases">
        <title>Seonamhaeicola sediminis sp. nov., isolated from marine sediment.</title>
        <authorList>
            <person name="Cao W.R."/>
        </authorList>
    </citation>
    <scope>NUCLEOTIDE SEQUENCE [LARGE SCALE GENOMIC DNA]</scope>
    <source>
        <strain evidence="1 2">B011</strain>
    </source>
</reference>
<organism evidence="1 2">
    <name type="scientific">Seonamhaeicola marinus</name>
    <dbReference type="NCBI Taxonomy" id="1912246"/>
    <lineage>
        <taxon>Bacteria</taxon>
        <taxon>Pseudomonadati</taxon>
        <taxon>Bacteroidota</taxon>
        <taxon>Flavobacteriia</taxon>
        <taxon>Flavobacteriales</taxon>
        <taxon>Flavobacteriaceae</taxon>
    </lineage>
</organism>
<accession>A0A5D0HSA1</accession>
<proteinExistence type="predicted"/>
<dbReference type="EMBL" id="VSDQ01000679">
    <property type="protein sequence ID" value="TYA74233.1"/>
    <property type="molecule type" value="Genomic_DNA"/>
</dbReference>
<gene>
    <name evidence="1" type="ORF">FUA24_12945</name>
</gene>
<evidence type="ECO:0000313" key="1">
    <source>
        <dbReference type="EMBL" id="TYA74233.1"/>
    </source>
</evidence>
<evidence type="ECO:0000313" key="2">
    <source>
        <dbReference type="Proteomes" id="UP000323930"/>
    </source>
</evidence>
<name>A0A5D0HSA1_9FLAO</name>
<dbReference type="Proteomes" id="UP000323930">
    <property type="component" value="Unassembled WGS sequence"/>
</dbReference>